<name>A0A1M4EFM8_9ACTN</name>
<dbReference type="Gene3D" id="1.25.40.10">
    <property type="entry name" value="Tetratricopeptide repeat domain"/>
    <property type="match status" value="2"/>
</dbReference>
<evidence type="ECO:0000313" key="2">
    <source>
        <dbReference type="EMBL" id="SBO97584.1"/>
    </source>
</evidence>
<dbReference type="AlphaFoldDB" id="A0A1M4EFM8"/>
<dbReference type="PANTHER" id="PTHR46082">
    <property type="entry name" value="ATP/GTP-BINDING PROTEIN-RELATED"/>
    <property type="match status" value="1"/>
</dbReference>
<organism evidence="2">
    <name type="scientific">Nonomuraea gerenzanensis</name>
    <dbReference type="NCBI Taxonomy" id="93944"/>
    <lineage>
        <taxon>Bacteria</taxon>
        <taxon>Bacillati</taxon>
        <taxon>Actinomycetota</taxon>
        <taxon>Actinomycetes</taxon>
        <taxon>Streptosporangiales</taxon>
        <taxon>Streptosporangiaceae</taxon>
        <taxon>Nonomuraea</taxon>
    </lineage>
</organism>
<protein>
    <submittedName>
        <fullName evidence="2">Putative ATP /GTP-binding protein</fullName>
    </submittedName>
</protein>
<evidence type="ECO:0000256" key="1">
    <source>
        <dbReference type="SAM" id="MobiDB-lite"/>
    </source>
</evidence>
<dbReference type="InterPro" id="IPR027417">
    <property type="entry name" value="P-loop_NTPase"/>
</dbReference>
<dbReference type="Pfam" id="PF13424">
    <property type="entry name" value="TPR_12"/>
    <property type="match status" value="1"/>
</dbReference>
<dbReference type="Pfam" id="PF13374">
    <property type="entry name" value="TPR_10"/>
    <property type="match status" value="3"/>
</dbReference>
<dbReference type="PANTHER" id="PTHR46082:SF6">
    <property type="entry name" value="AAA+ ATPASE DOMAIN-CONTAINING PROTEIN-RELATED"/>
    <property type="match status" value="1"/>
</dbReference>
<accession>A0A1M4EFM8</accession>
<sequence length="777" mass="82828">MLLVLAVVLLALGLAGFLAGALGVPDDVVALLDQRASVISMVAGLAGLIVQLRVPAKAPSPRMVGLPRPPARRFVGRDHALRRLMAAREGGAGVRGRVICGLGGIGKSELALQYAHAHRARYELVWWIPAESAGQVRTGLAELGRALAAAAACRGPDGPGSLADRDAVAYALAWLGGHGKWLLVFDDVRDPEELEPYLGRLERGEVLITSRRTTGWDAVAVPISLPALPPQAAVTLLTDLIGGAGLDAAEVRGPADGPGSETADLRGPASGSGTEAANLHDATGGSELEVAGLRGLVDELGCLPLALVQAGGYIARTPGMTVTRYRRLLAAAPGRMHAAAPPGQSAADRHVIAQVWQVTRDTLAARDPLTVELLRLLACYAPDVLPMNALGTSVDVAESVALLAGYSMITLTGPGETAGQPLIGMHRLVHAVIRAELGDDDRRALRERAARLIEAALPGGPEDLSRWPLYARLLPHVRTVLTPDSPGTAEAIQYLAARGDLRTAHAWQRDRHTALHAALGPEHPGVLAARHDLAHYQGRAGDARAARDEFAALLPVRERVHGPEHPLALATRHALTLWTGQAGDPAAARDGAAALLPIRERVLGAEHPDTLITRHDLAYWTGQAGDPESARDQLLALLPVRERIFGPEHLQVMACRHVLTVLIGVLGDAPAARDEFAALARVQERLRGPDHPVTMNARHELARWTGEAGDPRSARRQFAALLPVRRRVQGPDHPDTVLARDALAYWEQRCRTARRRFTVARSRPRPRTGRAAATRRS</sequence>
<reference evidence="2" key="1">
    <citation type="submission" date="2016-04" db="EMBL/GenBank/DDBJ databases">
        <authorList>
            <person name="Evans L.H."/>
            <person name="Alamgir A."/>
            <person name="Owens N."/>
            <person name="Weber N.D."/>
            <person name="Virtaneva K."/>
            <person name="Barbian K."/>
            <person name="Babar A."/>
            <person name="Rosenke K."/>
        </authorList>
    </citation>
    <scope>NUCLEOTIDE SEQUENCE</scope>
    <source>
        <strain evidence="2">Nono1</strain>
    </source>
</reference>
<dbReference type="SUPFAM" id="SSF52540">
    <property type="entry name" value="P-loop containing nucleoside triphosphate hydrolases"/>
    <property type="match status" value="1"/>
</dbReference>
<dbReference type="SUPFAM" id="SSF48452">
    <property type="entry name" value="TPR-like"/>
    <property type="match status" value="1"/>
</dbReference>
<dbReference type="EMBL" id="LT559118">
    <property type="protein sequence ID" value="SBO97584.1"/>
    <property type="molecule type" value="Genomic_DNA"/>
</dbReference>
<dbReference type="InterPro" id="IPR011990">
    <property type="entry name" value="TPR-like_helical_dom_sf"/>
</dbReference>
<proteinExistence type="predicted"/>
<dbReference type="Gene3D" id="3.40.50.300">
    <property type="entry name" value="P-loop containing nucleotide triphosphate hydrolases"/>
    <property type="match status" value="1"/>
</dbReference>
<feature type="region of interest" description="Disordered" evidence="1">
    <location>
        <begin position="251"/>
        <end position="281"/>
    </location>
</feature>
<gene>
    <name evidence="2" type="ORF">BN4615_P7100</name>
</gene>
<dbReference type="InterPro" id="IPR053137">
    <property type="entry name" value="NLR-like"/>
</dbReference>